<reference evidence="1" key="2">
    <citation type="journal article" date="2015" name="Fish Shellfish Immunol.">
        <title>Early steps in the European eel (Anguilla anguilla)-Vibrio vulnificus interaction in the gills: Role of the RtxA13 toxin.</title>
        <authorList>
            <person name="Callol A."/>
            <person name="Pajuelo D."/>
            <person name="Ebbesson L."/>
            <person name="Teles M."/>
            <person name="MacKenzie S."/>
            <person name="Amaro C."/>
        </authorList>
    </citation>
    <scope>NUCLEOTIDE SEQUENCE</scope>
</reference>
<dbReference type="EMBL" id="GBXM01055535">
    <property type="protein sequence ID" value="JAH53042.1"/>
    <property type="molecule type" value="Transcribed_RNA"/>
</dbReference>
<accession>A0A0E9THW0</accession>
<dbReference type="AlphaFoldDB" id="A0A0E9THW0"/>
<organism evidence="1">
    <name type="scientific">Anguilla anguilla</name>
    <name type="common">European freshwater eel</name>
    <name type="synonym">Muraena anguilla</name>
    <dbReference type="NCBI Taxonomy" id="7936"/>
    <lineage>
        <taxon>Eukaryota</taxon>
        <taxon>Metazoa</taxon>
        <taxon>Chordata</taxon>
        <taxon>Craniata</taxon>
        <taxon>Vertebrata</taxon>
        <taxon>Euteleostomi</taxon>
        <taxon>Actinopterygii</taxon>
        <taxon>Neopterygii</taxon>
        <taxon>Teleostei</taxon>
        <taxon>Anguilliformes</taxon>
        <taxon>Anguillidae</taxon>
        <taxon>Anguilla</taxon>
    </lineage>
</organism>
<protein>
    <submittedName>
        <fullName evidence="1">Uncharacterized protein</fullName>
    </submittedName>
</protein>
<sequence>MNVYHVTFQLHPYLFLNVLVYSLHHFLGVHQGSNN</sequence>
<name>A0A0E9THW0_ANGAN</name>
<evidence type="ECO:0000313" key="1">
    <source>
        <dbReference type="EMBL" id="JAH53042.1"/>
    </source>
</evidence>
<proteinExistence type="predicted"/>
<reference evidence="1" key="1">
    <citation type="submission" date="2014-11" db="EMBL/GenBank/DDBJ databases">
        <authorList>
            <person name="Amaro Gonzalez C."/>
        </authorList>
    </citation>
    <scope>NUCLEOTIDE SEQUENCE</scope>
</reference>